<dbReference type="KEGG" id="theu:HPC62_04625"/>
<sequence>MLGVFQHSELRIELNASEAAIRDSLLRPAEFRQWLGPQTFSHDLGDRLEPGMQFTGWLGPIAIRHQVDVLDSNSLRLLLSQGVDGFHQWYWGEGWVQSSLQGISLLPLNLGQTVSLMRLRQYLTRQSRS</sequence>
<evidence type="ECO:0008006" key="3">
    <source>
        <dbReference type="Google" id="ProtNLM"/>
    </source>
</evidence>
<dbReference type="RefSeq" id="WP_172353958.1">
    <property type="nucleotide sequence ID" value="NZ_CP053661.1"/>
</dbReference>
<accession>A0A6M8B3Z7</accession>
<evidence type="ECO:0000313" key="1">
    <source>
        <dbReference type="EMBL" id="QKD81564.1"/>
    </source>
</evidence>
<reference evidence="1 2" key="1">
    <citation type="submission" date="2020-05" db="EMBL/GenBank/DDBJ databases">
        <title>Complete genome sequence of of a novel Thermoleptolyngbya strain isolated from hot springs of Ganzi, Sichuan China.</title>
        <authorList>
            <person name="Tang J."/>
            <person name="Daroch M."/>
            <person name="Li L."/>
            <person name="Waleron K."/>
            <person name="Waleron M."/>
            <person name="Waleron M."/>
        </authorList>
    </citation>
    <scope>NUCLEOTIDE SEQUENCE [LARGE SCALE GENOMIC DNA]</scope>
    <source>
        <strain evidence="1 2">PKUAC-SCTA183</strain>
    </source>
</reference>
<gene>
    <name evidence="1" type="ORF">HPC62_04625</name>
</gene>
<dbReference type="EMBL" id="CP053661">
    <property type="protein sequence ID" value="QKD81564.1"/>
    <property type="molecule type" value="Genomic_DNA"/>
</dbReference>
<dbReference type="Proteomes" id="UP000505210">
    <property type="component" value="Chromosome"/>
</dbReference>
<keyword evidence="2" id="KW-1185">Reference proteome</keyword>
<protein>
    <recommendedName>
        <fullName evidence="3">SRPBCC domain-containing protein</fullName>
    </recommendedName>
</protein>
<proteinExistence type="predicted"/>
<dbReference type="AlphaFoldDB" id="A0A6M8B3Z7"/>
<evidence type="ECO:0000313" key="2">
    <source>
        <dbReference type="Proteomes" id="UP000505210"/>
    </source>
</evidence>
<name>A0A6M8B3Z7_9CYAN</name>
<organism evidence="1 2">
    <name type="scientific">Thermoleptolyngbya sichuanensis A183</name>
    <dbReference type="NCBI Taxonomy" id="2737172"/>
    <lineage>
        <taxon>Bacteria</taxon>
        <taxon>Bacillati</taxon>
        <taxon>Cyanobacteriota</taxon>
        <taxon>Cyanophyceae</taxon>
        <taxon>Oculatellales</taxon>
        <taxon>Oculatellaceae</taxon>
        <taxon>Thermoleptolyngbya</taxon>
        <taxon>Thermoleptolyngbya sichuanensis</taxon>
    </lineage>
</organism>